<dbReference type="HAMAP" id="MF_01023">
    <property type="entry name" value="HisC_aminotrans_2"/>
    <property type="match status" value="1"/>
</dbReference>
<name>A0A259TW08_9BACT</name>
<dbReference type="InterPro" id="IPR004839">
    <property type="entry name" value="Aminotransferase_I/II_large"/>
</dbReference>
<proteinExistence type="inferred from homology"/>
<evidence type="ECO:0000256" key="11">
    <source>
        <dbReference type="HAMAP-Rule" id="MF_01023"/>
    </source>
</evidence>
<evidence type="ECO:0000256" key="6">
    <source>
        <dbReference type="ARBA" id="ARBA00022605"/>
    </source>
</evidence>
<evidence type="ECO:0000256" key="7">
    <source>
        <dbReference type="ARBA" id="ARBA00022679"/>
    </source>
</evidence>
<comment type="cofactor">
    <cofactor evidence="1 11">
        <name>pyridoxal 5'-phosphate</name>
        <dbReference type="ChEBI" id="CHEBI:597326"/>
    </cofactor>
</comment>
<keyword evidence="5 11" id="KW-0032">Aminotransferase</keyword>
<evidence type="ECO:0000256" key="9">
    <source>
        <dbReference type="ARBA" id="ARBA00023102"/>
    </source>
</evidence>
<accession>A0A259TW08</accession>
<evidence type="ECO:0000256" key="3">
    <source>
        <dbReference type="ARBA" id="ARBA00007970"/>
    </source>
</evidence>
<keyword evidence="14" id="KW-1185">Reference proteome</keyword>
<dbReference type="UniPathway" id="UPA00031">
    <property type="reaction ID" value="UER00012"/>
</dbReference>
<dbReference type="Gene3D" id="3.40.640.10">
    <property type="entry name" value="Type I PLP-dependent aspartate aminotransferase-like (Major domain)"/>
    <property type="match status" value="1"/>
</dbReference>
<dbReference type="PANTHER" id="PTHR43643:SF6">
    <property type="entry name" value="HISTIDINOL-PHOSPHATE AMINOTRANSFERASE"/>
    <property type="match status" value="1"/>
</dbReference>
<dbReference type="InterPro" id="IPR001917">
    <property type="entry name" value="Aminotrans_II_pyridoxalP_BS"/>
</dbReference>
<dbReference type="OrthoDB" id="9813612at2"/>
<sequence length="366" mass="39477">MSDAPTHLVREAIRRERAYRVPTQTGIAAKLDQNESPYSVLDAIKDAALQEVRETPWNRYPDDRPHRLVAAVAEQWGLAPEAVIVGHGSNEITHTLGLCFVDPGTPVVLPTPMFSLYASVMRMFEAEVTEVAPEADLTHSADAILAAATASGAALTVVTTPNNPTGQTIPHEDLKQLAAGVPGILVIDEAYHEFLTGPTALDVLAEHPNVLVMRTFSKAMGLAGLRVGTLVGHPDLIQEIEKSRLPFVVDRLAEAVALQVLARPELVAERVAESRAEHDRLADAVEAMPGCEVLRGKANFFLFRTPLAHAAVRETLAARGVNIRDVTGYPDLAPRDGTPGWLRVSIGTPEENDAFLASLESVIRDA</sequence>
<dbReference type="NCBIfam" id="TIGR01141">
    <property type="entry name" value="hisC"/>
    <property type="match status" value="1"/>
</dbReference>
<dbReference type="EMBL" id="MQWB01000001">
    <property type="protein sequence ID" value="OZC01764.1"/>
    <property type="molecule type" value="Genomic_DNA"/>
</dbReference>
<dbReference type="InterPro" id="IPR015421">
    <property type="entry name" value="PyrdxlP-dep_Trfase_major"/>
</dbReference>
<comment type="similarity">
    <text evidence="3 11">Belongs to the class-II pyridoxal-phosphate-dependent aminotransferase family. Histidinol-phosphate aminotransferase subfamily.</text>
</comment>
<evidence type="ECO:0000256" key="4">
    <source>
        <dbReference type="ARBA" id="ARBA00011738"/>
    </source>
</evidence>
<evidence type="ECO:0000256" key="2">
    <source>
        <dbReference type="ARBA" id="ARBA00005011"/>
    </source>
</evidence>
<evidence type="ECO:0000256" key="5">
    <source>
        <dbReference type="ARBA" id="ARBA00022576"/>
    </source>
</evidence>
<dbReference type="GO" id="GO:0004400">
    <property type="term" value="F:histidinol-phosphate transaminase activity"/>
    <property type="evidence" value="ECO:0007669"/>
    <property type="project" value="UniProtKB-UniRule"/>
</dbReference>
<dbReference type="Gene3D" id="3.90.1150.10">
    <property type="entry name" value="Aspartate Aminotransferase, domain 1"/>
    <property type="match status" value="1"/>
</dbReference>
<comment type="pathway">
    <text evidence="2 11">Amino-acid biosynthesis; L-histidine biosynthesis; L-histidine from 5-phospho-alpha-D-ribose 1-diphosphate: step 7/9.</text>
</comment>
<evidence type="ECO:0000256" key="1">
    <source>
        <dbReference type="ARBA" id="ARBA00001933"/>
    </source>
</evidence>
<dbReference type="PANTHER" id="PTHR43643">
    <property type="entry name" value="HISTIDINOL-PHOSPHATE AMINOTRANSFERASE 2"/>
    <property type="match status" value="1"/>
</dbReference>
<dbReference type="AlphaFoldDB" id="A0A259TW08"/>
<evidence type="ECO:0000259" key="12">
    <source>
        <dbReference type="Pfam" id="PF00155"/>
    </source>
</evidence>
<comment type="subunit">
    <text evidence="4 11">Homodimer.</text>
</comment>
<evidence type="ECO:0000256" key="8">
    <source>
        <dbReference type="ARBA" id="ARBA00022898"/>
    </source>
</evidence>
<keyword evidence="6 11" id="KW-0028">Amino-acid biosynthesis</keyword>
<comment type="catalytic activity">
    <reaction evidence="10 11">
        <text>L-histidinol phosphate + 2-oxoglutarate = 3-(imidazol-4-yl)-2-oxopropyl phosphate + L-glutamate</text>
        <dbReference type="Rhea" id="RHEA:23744"/>
        <dbReference type="ChEBI" id="CHEBI:16810"/>
        <dbReference type="ChEBI" id="CHEBI:29985"/>
        <dbReference type="ChEBI" id="CHEBI:57766"/>
        <dbReference type="ChEBI" id="CHEBI:57980"/>
        <dbReference type="EC" id="2.6.1.9"/>
    </reaction>
</comment>
<evidence type="ECO:0000313" key="14">
    <source>
        <dbReference type="Proteomes" id="UP000216446"/>
    </source>
</evidence>
<dbReference type="GO" id="GO:0030170">
    <property type="term" value="F:pyridoxal phosphate binding"/>
    <property type="evidence" value="ECO:0007669"/>
    <property type="project" value="InterPro"/>
</dbReference>
<dbReference type="Pfam" id="PF00155">
    <property type="entry name" value="Aminotran_1_2"/>
    <property type="match status" value="1"/>
</dbReference>
<feature type="modified residue" description="N6-(pyridoxal phosphate)lysine" evidence="11">
    <location>
        <position position="218"/>
    </location>
</feature>
<dbReference type="Proteomes" id="UP000216446">
    <property type="component" value="Unassembled WGS sequence"/>
</dbReference>
<dbReference type="RefSeq" id="WP_094545383.1">
    <property type="nucleotide sequence ID" value="NZ_MQWB01000001.1"/>
</dbReference>
<dbReference type="GO" id="GO:0000105">
    <property type="term" value="P:L-histidine biosynthetic process"/>
    <property type="evidence" value="ECO:0007669"/>
    <property type="project" value="UniProtKB-UniRule"/>
</dbReference>
<reference evidence="13 14" key="1">
    <citation type="submission" date="2016-11" db="EMBL/GenBank/DDBJ databases">
        <title>Study of marine rhodopsin-containing bacteria.</title>
        <authorList>
            <person name="Yoshizawa S."/>
            <person name="Kumagai Y."/>
            <person name="Kogure K."/>
        </authorList>
    </citation>
    <scope>NUCLEOTIDE SEQUENCE [LARGE SCALE GENOMIC DNA]</scope>
    <source>
        <strain evidence="13 14">SG-29</strain>
    </source>
</reference>
<keyword evidence="8 11" id="KW-0663">Pyridoxal phosphate</keyword>
<dbReference type="InterPro" id="IPR005861">
    <property type="entry name" value="HisP_aminotrans"/>
</dbReference>
<dbReference type="InterPro" id="IPR015424">
    <property type="entry name" value="PyrdxlP-dep_Trfase"/>
</dbReference>
<dbReference type="CDD" id="cd00609">
    <property type="entry name" value="AAT_like"/>
    <property type="match status" value="1"/>
</dbReference>
<evidence type="ECO:0000313" key="13">
    <source>
        <dbReference type="EMBL" id="OZC01764.1"/>
    </source>
</evidence>
<keyword evidence="7 11" id="KW-0808">Transferase</keyword>
<dbReference type="InterPro" id="IPR050106">
    <property type="entry name" value="HistidinolP_aminotransfase"/>
</dbReference>
<feature type="domain" description="Aminotransferase class I/classII large" evidence="12">
    <location>
        <begin position="30"/>
        <end position="358"/>
    </location>
</feature>
<dbReference type="InterPro" id="IPR015422">
    <property type="entry name" value="PyrdxlP-dep_Trfase_small"/>
</dbReference>
<dbReference type="PROSITE" id="PS00599">
    <property type="entry name" value="AA_TRANSFER_CLASS_2"/>
    <property type="match status" value="1"/>
</dbReference>
<evidence type="ECO:0000256" key="10">
    <source>
        <dbReference type="ARBA" id="ARBA00047481"/>
    </source>
</evidence>
<dbReference type="EC" id="2.6.1.9" evidence="11"/>
<comment type="caution">
    <text evidence="13">The sequence shown here is derived from an EMBL/GenBank/DDBJ whole genome shotgun (WGS) entry which is preliminary data.</text>
</comment>
<dbReference type="SUPFAM" id="SSF53383">
    <property type="entry name" value="PLP-dependent transferases"/>
    <property type="match status" value="1"/>
</dbReference>
<dbReference type="FunCoup" id="A0A259TW08">
    <property type="interactions" value="451"/>
</dbReference>
<keyword evidence="9 11" id="KW-0368">Histidine biosynthesis</keyword>
<organism evidence="13 14">
    <name type="scientific">Rubricoccus marinus</name>
    <dbReference type="NCBI Taxonomy" id="716817"/>
    <lineage>
        <taxon>Bacteria</taxon>
        <taxon>Pseudomonadati</taxon>
        <taxon>Rhodothermota</taxon>
        <taxon>Rhodothermia</taxon>
        <taxon>Rhodothermales</taxon>
        <taxon>Rubricoccaceae</taxon>
        <taxon>Rubricoccus</taxon>
    </lineage>
</organism>
<dbReference type="InParanoid" id="A0A259TW08"/>
<gene>
    <name evidence="11" type="primary">hisC</name>
    <name evidence="13" type="ORF">BSZ36_01430</name>
</gene>
<protein>
    <recommendedName>
        <fullName evidence="11">Histidinol-phosphate aminotransferase</fullName>
        <ecNumber evidence="11">2.6.1.9</ecNumber>
    </recommendedName>
    <alternativeName>
        <fullName evidence="11">Imidazole acetol-phosphate transaminase</fullName>
    </alternativeName>
</protein>